<evidence type="ECO:0000313" key="2">
    <source>
        <dbReference type="Proteomes" id="UP000190750"/>
    </source>
</evidence>
<name>A0A1T1ANU8_RHOFE</name>
<dbReference type="Proteomes" id="UP000190750">
    <property type="component" value="Unassembled WGS sequence"/>
</dbReference>
<dbReference type="STRING" id="28066.RF819_02925"/>
<dbReference type="InterPro" id="IPR043502">
    <property type="entry name" value="DNA/RNA_pol_sf"/>
</dbReference>
<organism evidence="1 2">
    <name type="scientific">Rhodoferax fermentans</name>
    <dbReference type="NCBI Taxonomy" id="28066"/>
    <lineage>
        <taxon>Bacteria</taxon>
        <taxon>Pseudomonadati</taxon>
        <taxon>Pseudomonadota</taxon>
        <taxon>Betaproteobacteria</taxon>
        <taxon>Burkholderiales</taxon>
        <taxon>Comamonadaceae</taxon>
        <taxon>Rhodoferax</taxon>
    </lineage>
</organism>
<dbReference type="EMBL" id="MTJN01000002">
    <property type="protein sequence ID" value="OOV05802.1"/>
    <property type="molecule type" value="Genomic_DNA"/>
</dbReference>
<gene>
    <name evidence="1" type="ORF">RF819_02925</name>
</gene>
<sequence length="267" mass="29916">MLAVTLTGQLNLLCLIHELEKIKGCNVKSANTDGLLVAYKPNVRERVLKVFAKNAKHTGFEYEETPYAKYAAKDVNNFIALKTDGKVKSKGLYTLNDPKDNPLYLMKNPTMDVCTRMVIDYLKCGTRPESSILGYTDMKDFVAIRNVQGGGIQYTGYKKVDDWVETAPGNWRRPDWPSLKASVRRKSRPAPVDVGVGGEPFGRVARWYMTTADLPPLTYLSSGNQVPKTEGARICMTLPDKLPKDLNKQWYVDEAYAILESIGVKAR</sequence>
<keyword evidence="2" id="KW-1185">Reference proteome</keyword>
<proteinExistence type="predicted"/>
<protein>
    <submittedName>
        <fullName evidence="1">Uncharacterized protein</fullName>
    </submittedName>
</protein>
<dbReference type="SUPFAM" id="SSF56672">
    <property type="entry name" value="DNA/RNA polymerases"/>
    <property type="match status" value="1"/>
</dbReference>
<dbReference type="AlphaFoldDB" id="A0A1T1ANU8"/>
<comment type="caution">
    <text evidence="1">The sequence shown here is derived from an EMBL/GenBank/DDBJ whole genome shotgun (WGS) entry which is preliminary data.</text>
</comment>
<dbReference type="InterPro" id="IPR023211">
    <property type="entry name" value="DNA_pol_palm_dom_sf"/>
</dbReference>
<dbReference type="Gene3D" id="3.90.1600.10">
    <property type="entry name" value="Palm domain of DNA polymerase"/>
    <property type="match status" value="1"/>
</dbReference>
<accession>A0A1T1ANU8</accession>
<reference evidence="1 2" key="1">
    <citation type="submission" date="2017-01" db="EMBL/GenBank/DDBJ databases">
        <title>Genome sequencing of Rhodoferax fermentans JCM 7819.</title>
        <authorList>
            <person name="Kim Y.J."/>
            <person name="Farh M.E.-A."/>
            <person name="Yang D.-C."/>
        </authorList>
    </citation>
    <scope>NUCLEOTIDE SEQUENCE [LARGE SCALE GENOMIC DNA]</scope>
    <source>
        <strain evidence="1 2">JCM 7819</strain>
    </source>
</reference>
<evidence type="ECO:0000313" key="1">
    <source>
        <dbReference type="EMBL" id="OOV05802.1"/>
    </source>
</evidence>